<accession>A0A3M0J9M4</accession>
<evidence type="ECO:0000259" key="5">
    <source>
        <dbReference type="PROSITE" id="PS51233"/>
    </source>
</evidence>
<proteinExistence type="predicted"/>
<dbReference type="Gene3D" id="2.10.25.10">
    <property type="entry name" value="Laminin"/>
    <property type="match status" value="1"/>
</dbReference>
<reference evidence="6 7" key="1">
    <citation type="submission" date="2018-07" db="EMBL/GenBank/DDBJ databases">
        <title>A high quality draft genome assembly of the barn swallow (H. rustica rustica).</title>
        <authorList>
            <person name="Formenti G."/>
            <person name="Chiara M."/>
            <person name="Poveda L."/>
            <person name="Francoijs K.-J."/>
            <person name="Bonisoli-Alquati A."/>
            <person name="Canova L."/>
            <person name="Gianfranceschi L."/>
            <person name="Horner D.S."/>
            <person name="Saino N."/>
        </authorList>
    </citation>
    <scope>NUCLEOTIDE SEQUENCE [LARGE SCALE GENOMIC DNA]</scope>
    <source>
        <strain evidence="6">Chelidonia</strain>
        <tissue evidence="6">Blood</tissue>
    </source>
</reference>
<dbReference type="InterPro" id="IPR052749">
    <property type="entry name" value="Alpha-tectorin"/>
</dbReference>
<evidence type="ECO:0000256" key="4">
    <source>
        <dbReference type="ARBA" id="ARBA00023157"/>
    </source>
</evidence>
<dbReference type="InterPro" id="IPR002919">
    <property type="entry name" value="TIL_dom"/>
</dbReference>
<dbReference type="PROSITE" id="PS51233">
    <property type="entry name" value="VWFD"/>
    <property type="match status" value="2"/>
</dbReference>
<dbReference type="AlphaFoldDB" id="A0A3M0J9M4"/>
<dbReference type="CDD" id="cd19941">
    <property type="entry name" value="TIL"/>
    <property type="match status" value="1"/>
</dbReference>
<dbReference type="STRING" id="333673.A0A3M0J9M4"/>
<keyword evidence="4" id="KW-1015">Disulfide bond</keyword>
<comment type="subcellular location">
    <subcellularLocation>
        <location evidence="1">Membrane</location>
    </subcellularLocation>
</comment>
<evidence type="ECO:0000256" key="2">
    <source>
        <dbReference type="ARBA" id="ARBA00022729"/>
    </source>
</evidence>
<sequence>MATPAYPPLNVAVSFGVSSMALVRNFGATSLAPNAAFVTQSSGRWCAGILVVAPRRNAEWKRGSRVVIPKFLGCALLLVVGATHYKTFDGKKFIFQGTCVYLLVGLCEDTQNLVGFQVLVQNGHRSDNLMSSITMVTVKVYNKPISISREHPRKIMDAVVETNFGLIVTYDWYSHVTAMVPSGFANALCGLCGNYNGATSDYMMMRNNHEVSGMGCEIILEADEPVRACHGHVDAHQYFQSCIHDSCLFPDQEEGLCPITVLYANTCRAAADIPCPSNSSYELCSHTCKHTCGADSAMCPGQCHEGCTGQEGFMLSGDECVPTSYCGCSHHGVYYKEGESSYPTEQEMCQCLSGGTVRHQNTSCPDGGPGKVISGVFQCPLQVSSTCVATGDRTYVTFDGVAFNITDTCSYILTQTCTGDNVTSFIVTIQKRHSRRGKSLGYKHCLWKSMGSP</sequence>
<dbReference type="InterPro" id="IPR014853">
    <property type="entry name" value="VWF/SSPO/ZAN-like_Cys-rich_dom"/>
</dbReference>
<keyword evidence="7" id="KW-1185">Reference proteome</keyword>
<evidence type="ECO:0000256" key="1">
    <source>
        <dbReference type="ARBA" id="ARBA00004370"/>
    </source>
</evidence>
<evidence type="ECO:0000313" key="7">
    <source>
        <dbReference type="Proteomes" id="UP000269221"/>
    </source>
</evidence>
<dbReference type="OrthoDB" id="3438930at2759"/>
<feature type="domain" description="VWFD" evidence="5">
    <location>
        <begin position="385"/>
        <end position="453"/>
    </location>
</feature>
<dbReference type="InterPro" id="IPR036084">
    <property type="entry name" value="Ser_inhib-like_sf"/>
</dbReference>
<evidence type="ECO:0000256" key="3">
    <source>
        <dbReference type="ARBA" id="ARBA00023136"/>
    </source>
</evidence>
<organism evidence="6 7">
    <name type="scientific">Hirundo rustica rustica</name>
    <dbReference type="NCBI Taxonomy" id="333673"/>
    <lineage>
        <taxon>Eukaryota</taxon>
        <taxon>Metazoa</taxon>
        <taxon>Chordata</taxon>
        <taxon>Craniata</taxon>
        <taxon>Vertebrata</taxon>
        <taxon>Euteleostomi</taxon>
        <taxon>Archelosauria</taxon>
        <taxon>Archosauria</taxon>
        <taxon>Dinosauria</taxon>
        <taxon>Saurischia</taxon>
        <taxon>Theropoda</taxon>
        <taxon>Coelurosauria</taxon>
        <taxon>Aves</taxon>
        <taxon>Neognathae</taxon>
        <taxon>Neoaves</taxon>
        <taxon>Telluraves</taxon>
        <taxon>Australaves</taxon>
        <taxon>Passeriformes</taxon>
        <taxon>Sylvioidea</taxon>
        <taxon>Hirundinidae</taxon>
        <taxon>Hirundo</taxon>
    </lineage>
</organism>
<keyword evidence="2" id="KW-0732">Signal</keyword>
<feature type="domain" description="VWFD" evidence="5">
    <location>
        <begin position="75"/>
        <end position="230"/>
    </location>
</feature>
<dbReference type="InterPro" id="IPR001846">
    <property type="entry name" value="VWF_type-D"/>
</dbReference>
<dbReference type="Pfam" id="PF00094">
    <property type="entry name" value="VWD"/>
    <property type="match status" value="3"/>
</dbReference>
<dbReference type="EMBL" id="QRBI01000159">
    <property type="protein sequence ID" value="RMB97554.1"/>
    <property type="molecule type" value="Genomic_DNA"/>
</dbReference>
<dbReference type="SUPFAM" id="SSF57567">
    <property type="entry name" value="Serine protease inhibitors"/>
    <property type="match status" value="1"/>
</dbReference>
<gene>
    <name evidence="6" type="ORF">DUI87_25918</name>
</gene>
<dbReference type="GO" id="GO:0016020">
    <property type="term" value="C:membrane"/>
    <property type="evidence" value="ECO:0007669"/>
    <property type="project" value="UniProtKB-SubCell"/>
</dbReference>
<dbReference type="Proteomes" id="UP000269221">
    <property type="component" value="Unassembled WGS sequence"/>
</dbReference>
<protein>
    <recommendedName>
        <fullName evidence="5">VWFD domain-containing protein</fullName>
    </recommendedName>
</protein>
<dbReference type="SMART" id="SM00832">
    <property type="entry name" value="C8"/>
    <property type="match status" value="1"/>
</dbReference>
<comment type="caution">
    <text evidence="6">The sequence shown here is derived from an EMBL/GenBank/DDBJ whole genome shotgun (WGS) entry which is preliminary data.</text>
</comment>
<dbReference type="SMART" id="SM00216">
    <property type="entry name" value="VWD"/>
    <property type="match status" value="1"/>
</dbReference>
<name>A0A3M0J9M4_HIRRU</name>
<evidence type="ECO:0000313" key="6">
    <source>
        <dbReference type="EMBL" id="RMB97554.1"/>
    </source>
</evidence>
<dbReference type="PANTHER" id="PTHR46160">
    <property type="entry name" value="ALPHA-TECTORIN-RELATED"/>
    <property type="match status" value="1"/>
</dbReference>
<dbReference type="PANTHER" id="PTHR46160:SF9">
    <property type="entry name" value="PROTEIN PRY2-RELATED"/>
    <property type="match status" value="1"/>
</dbReference>
<keyword evidence="3" id="KW-0472">Membrane</keyword>
<dbReference type="Pfam" id="PF01826">
    <property type="entry name" value="TIL"/>
    <property type="match status" value="1"/>
</dbReference>
<dbReference type="Pfam" id="PF08742">
    <property type="entry name" value="C8"/>
    <property type="match status" value="1"/>
</dbReference>